<feature type="transmembrane region" description="Helical" evidence="1">
    <location>
        <begin position="383"/>
        <end position="404"/>
    </location>
</feature>
<keyword evidence="1" id="KW-1133">Transmembrane helix</keyword>
<proteinExistence type="predicted"/>
<dbReference type="Proteomes" id="UP001642540">
    <property type="component" value="Unassembled WGS sequence"/>
</dbReference>
<dbReference type="EMBL" id="CAXLJM020000082">
    <property type="protein sequence ID" value="CAL8130377.1"/>
    <property type="molecule type" value="Genomic_DNA"/>
</dbReference>
<keyword evidence="1" id="KW-0472">Membrane</keyword>
<evidence type="ECO:0000256" key="1">
    <source>
        <dbReference type="SAM" id="Phobius"/>
    </source>
</evidence>
<reference evidence="2 3" key="1">
    <citation type="submission" date="2024-08" db="EMBL/GenBank/DDBJ databases">
        <authorList>
            <person name="Cucini C."/>
            <person name="Frati F."/>
        </authorList>
    </citation>
    <scope>NUCLEOTIDE SEQUENCE [LARGE SCALE GENOMIC DNA]</scope>
</reference>
<evidence type="ECO:0000313" key="2">
    <source>
        <dbReference type="EMBL" id="CAL8130377.1"/>
    </source>
</evidence>
<keyword evidence="3" id="KW-1185">Reference proteome</keyword>
<protein>
    <submittedName>
        <fullName evidence="2">Uncharacterized protein</fullName>
    </submittedName>
</protein>
<feature type="transmembrane region" description="Helical" evidence="1">
    <location>
        <begin position="119"/>
        <end position="139"/>
    </location>
</feature>
<name>A0ABP1RM01_9HEXA</name>
<feature type="transmembrane region" description="Helical" evidence="1">
    <location>
        <begin position="70"/>
        <end position="89"/>
    </location>
</feature>
<evidence type="ECO:0000313" key="3">
    <source>
        <dbReference type="Proteomes" id="UP001642540"/>
    </source>
</evidence>
<sequence length="410" mass="47433">MERNCTKFDTCHFFFRKKLNMDLKPSAQYGSAAQAFHYGLQQTDFTLQIVFPFVNFFDSGLNAFLTPLPLVVWISVLASSASFFFLLILTEGIKASQVLFWQISVLFEQDINQLKIEKFPNLALIAICIFSFIFMRHFYTSSLYSSMVNEPEPTDYPKNMDELLNQKKFKILASWDFWSDVHMWIQTVHAKQVPKLAHRIERVLLGSFFIQSTSEIETLHKASKMNSIKASYFKLALQETKFKLPSGDAIRFLTDIFINKFAIICSEDSDGYYNLPFLGQKQWYRVAGKEKMRFFTATRIWIQNHPNFATYKFSKFLGSFIESGHYTWVKHKYGVLKQYESCKGLSNLKKLGIDNGSLLSYLMLGNEVDRLVTHDEEPTKVSAFTGTFVITSSLWILANIILLIEILRSV</sequence>
<gene>
    <name evidence="2" type="ORF">ODALV1_LOCUS23698</name>
</gene>
<organism evidence="2 3">
    <name type="scientific">Orchesella dallaii</name>
    <dbReference type="NCBI Taxonomy" id="48710"/>
    <lineage>
        <taxon>Eukaryota</taxon>
        <taxon>Metazoa</taxon>
        <taxon>Ecdysozoa</taxon>
        <taxon>Arthropoda</taxon>
        <taxon>Hexapoda</taxon>
        <taxon>Collembola</taxon>
        <taxon>Entomobryomorpha</taxon>
        <taxon>Entomobryoidea</taxon>
        <taxon>Orchesellidae</taxon>
        <taxon>Orchesellinae</taxon>
        <taxon>Orchesella</taxon>
    </lineage>
</organism>
<accession>A0ABP1RM01</accession>
<comment type="caution">
    <text evidence="2">The sequence shown here is derived from an EMBL/GenBank/DDBJ whole genome shotgun (WGS) entry which is preliminary data.</text>
</comment>
<keyword evidence="1" id="KW-0812">Transmembrane</keyword>